<feature type="transmembrane region" description="Helical" evidence="7">
    <location>
        <begin position="337"/>
        <end position="359"/>
    </location>
</feature>
<feature type="transmembrane region" description="Helical" evidence="7">
    <location>
        <begin position="28"/>
        <end position="49"/>
    </location>
</feature>
<evidence type="ECO:0000259" key="8">
    <source>
        <dbReference type="Pfam" id="PF02687"/>
    </source>
</evidence>
<evidence type="ECO:0000256" key="1">
    <source>
        <dbReference type="ARBA" id="ARBA00004651"/>
    </source>
</evidence>
<comment type="subcellular location">
    <subcellularLocation>
        <location evidence="1">Cell membrane</location>
        <topology evidence="1">Multi-pass membrane protein</topology>
    </subcellularLocation>
</comment>
<feature type="transmembrane region" description="Helical" evidence="7">
    <location>
        <begin position="412"/>
        <end position="435"/>
    </location>
</feature>
<dbReference type="PANTHER" id="PTHR30572:SF4">
    <property type="entry name" value="ABC TRANSPORTER PERMEASE YTRF"/>
    <property type="match status" value="1"/>
</dbReference>
<evidence type="ECO:0000256" key="4">
    <source>
        <dbReference type="ARBA" id="ARBA00022989"/>
    </source>
</evidence>
<evidence type="ECO:0000256" key="6">
    <source>
        <dbReference type="ARBA" id="ARBA00038076"/>
    </source>
</evidence>
<feature type="transmembrane region" description="Helical" evidence="7">
    <location>
        <begin position="688"/>
        <end position="709"/>
    </location>
</feature>
<dbReference type="InterPro" id="IPR003838">
    <property type="entry name" value="ABC3_permease_C"/>
</dbReference>
<keyword evidence="3 7" id="KW-0812">Transmembrane</keyword>
<name>A0ABY5VIY9_9FIRM</name>
<feature type="transmembrane region" description="Helical" evidence="7">
    <location>
        <begin position="776"/>
        <end position="797"/>
    </location>
</feature>
<keyword evidence="10" id="KW-1185">Reference proteome</keyword>
<evidence type="ECO:0000256" key="5">
    <source>
        <dbReference type="ARBA" id="ARBA00023136"/>
    </source>
</evidence>
<dbReference type="Pfam" id="PF02687">
    <property type="entry name" value="FtsX"/>
    <property type="match status" value="2"/>
</dbReference>
<dbReference type="EMBL" id="CP102290">
    <property type="protein sequence ID" value="UWP60362.1"/>
    <property type="molecule type" value="Genomic_DNA"/>
</dbReference>
<keyword evidence="5 7" id="KW-0472">Membrane</keyword>
<evidence type="ECO:0000256" key="7">
    <source>
        <dbReference type="SAM" id="Phobius"/>
    </source>
</evidence>
<dbReference type="RefSeq" id="WP_028529682.1">
    <property type="nucleotide sequence ID" value="NZ_CABLBR010000030.1"/>
</dbReference>
<feature type="transmembrane region" description="Helical" evidence="7">
    <location>
        <begin position="254"/>
        <end position="277"/>
    </location>
</feature>
<feature type="transmembrane region" description="Helical" evidence="7">
    <location>
        <begin position="742"/>
        <end position="764"/>
    </location>
</feature>
<dbReference type="InterPro" id="IPR050250">
    <property type="entry name" value="Macrolide_Exporter_MacB"/>
</dbReference>
<accession>A0ABY5VIY9</accession>
<comment type="similarity">
    <text evidence="6">Belongs to the ABC-4 integral membrane protein family.</text>
</comment>
<keyword evidence="4 7" id="KW-1133">Transmembrane helix</keyword>
<evidence type="ECO:0000313" key="9">
    <source>
        <dbReference type="EMBL" id="UWP60362.1"/>
    </source>
</evidence>
<keyword evidence="2" id="KW-1003">Cell membrane</keyword>
<proteinExistence type="inferred from homology"/>
<evidence type="ECO:0000313" key="10">
    <source>
        <dbReference type="Proteomes" id="UP001060164"/>
    </source>
</evidence>
<protein>
    <submittedName>
        <fullName evidence="9">ABC transporter permease</fullName>
    </submittedName>
</protein>
<feature type="transmembrane region" description="Helical" evidence="7">
    <location>
        <begin position="311"/>
        <end position="331"/>
    </location>
</feature>
<sequence>MGMDRNHNSGVIRSIADKSMKNNRVRNFFTCLTISLSVALVLTFILYLFGTSKEKLRLQEDAPQVTYLDVTEKQAEDLKGDPSVKWAGTEKKVGSAKVGNVRLTVFYQDDFYMDRDEIQYTGELPREDHEIMVPRDYLEQLGLTIHPGDTVSMDLGDKTVRDYKVTAIAESRSKAKNSHKIYVSLPCAVMMTGQSEETVDVIVNMRGAMDMDYDTAQRKAEEIGTLAGVSKEQIKVNDAYFNQSGVSKLTAGSMLTLALVAVLILTASGIVIHNIFYISVAGKVREYGQLRTIGMTGRQIRRMISREGRTLALRGIPIGLILGGAMGYALVPDGWDFLNFAKAALVCSILGVVFVGISVRKPGKIAASTSPVDALGYTGYLGGGRASELLQRRLTPEHLATLNLKRNRKKSMLTMCSLVLAGILLGTITSFVVSYDPASAVDNFYPNGEFQLQLSAESGFSNNDSSLEGRAKTYSALQAEGILGEDLRNELTGIDGVTSVRPWRYLMIASDVFGEAQEMSINGITEEDFELLKQMNYEGETSYQELKKTPGVIVETESNRNFKEHPVKVGDTFPVVCYHANGERVEAELPVVGTIRQISWSHDNRKKGTEVKIPLSVMGSTLMMPEETMDQWTGMDTTYGYEIATSPDKTDAVGETLEELFGAEENMYLGSMKENKEYQEQEAFPMKVILYVLAAFLVIFGLINLMNTIMTNLFSRRRELGILQAVGMTKGQIRRMLSRETLNYVGMSMICAAAVGGLLGYALVRAAYMAAIAVNYHYPWIPVLLYVAALGVMQWGMTRYGVKMLQKESLVDRMKENG</sequence>
<reference evidence="9" key="1">
    <citation type="journal article" date="2022" name="Cell">
        <title>Design, construction, and in vivo augmentation of a complex gut microbiome.</title>
        <authorList>
            <person name="Cheng A.G."/>
            <person name="Ho P.Y."/>
            <person name="Aranda-Diaz A."/>
            <person name="Jain S."/>
            <person name="Yu F.B."/>
            <person name="Meng X."/>
            <person name="Wang M."/>
            <person name="Iakiviak M."/>
            <person name="Nagashima K."/>
            <person name="Zhao A."/>
            <person name="Murugkar P."/>
            <person name="Patil A."/>
            <person name="Atabakhsh K."/>
            <person name="Weakley A."/>
            <person name="Yan J."/>
            <person name="Brumbaugh A.R."/>
            <person name="Higginbottom S."/>
            <person name="Dimas A."/>
            <person name="Shiver A.L."/>
            <person name="Deutschbauer A."/>
            <person name="Neff N."/>
            <person name="Sonnenburg J.L."/>
            <person name="Huang K.C."/>
            <person name="Fischbach M.A."/>
        </authorList>
    </citation>
    <scope>NUCLEOTIDE SEQUENCE</scope>
    <source>
        <strain evidence="9">DSM 19829</strain>
    </source>
</reference>
<evidence type="ECO:0000256" key="2">
    <source>
        <dbReference type="ARBA" id="ARBA00022475"/>
    </source>
</evidence>
<dbReference type="Proteomes" id="UP001060164">
    <property type="component" value="Chromosome"/>
</dbReference>
<gene>
    <name evidence="9" type="ORF">NQ502_04720</name>
</gene>
<organism evidence="9 10">
    <name type="scientific">Ruminococcus gauvreauii</name>
    <dbReference type="NCBI Taxonomy" id="438033"/>
    <lineage>
        <taxon>Bacteria</taxon>
        <taxon>Bacillati</taxon>
        <taxon>Bacillota</taxon>
        <taxon>Clostridia</taxon>
        <taxon>Eubacteriales</taxon>
        <taxon>Oscillospiraceae</taxon>
        <taxon>Ruminococcus</taxon>
    </lineage>
</organism>
<feature type="domain" description="ABC3 transporter permease C-terminal" evidence="8">
    <location>
        <begin position="259"/>
        <end position="346"/>
    </location>
</feature>
<feature type="domain" description="ABC3 transporter permease C-terminal" evidence="8">
    <location>
        <begin position="692"/>
        <end position="793"/>
    </location>
</feature>
<dbReference type="PANTHER" id="PTHR30572">
    <property type="entry name" value="MEMBRANE COMPONENT OF TRANSPORTER-RELATED"/>
    <property type="match status" value="1"/>
</dbReference>
<evidence type="ECO:0000256" key="3">
    <source>
        <dbReference type="ARBA" id="ARBA00022692"/>
    </source>
</evidence>